<keyword evidence="3" id="KW-1185">Reference proteome</keyword>
<gene>
    <name evidence="2" type="ORF">EVAR_59159_1</name>
</gene>
<reference evidence="2 3" key="1">
    <citation type="journal article" date="2019" name="Commun. Biol.">
        <title>The bagworm genome reveals a unique fibroin gene that provides high tensile strength.</title>
        <authorList>
            <person name="Kono N."/>
            <person name="Nakamura H."/>
            <person name="Ohtoshi R."/>
            <person name="Tomita M."/>
            <person name="Numata K."/>
            <person name="Arakawa K."/>
        </authorList>
    </citation>
    <scope>NUCLEOTIDE SEQUENCE [LARGE SCALE GENOMIC DNA]</scope>
</reference>
<name>A0A4C1YYR7_EUMVA</name>
<protein>
    <submittedName>
        <fullName evidence="2">Uncharacterized protein</fullName>
    </submittedName>
</protein>
<comment type="caution">
    <text evidence="2">The sequence shown here is derived from an EMBL/GenBank/DDBJ whole genome shotgun (WGS) entry which is preliminary data.</text>
</comment>
<evidence type="ECO:0000313" key="2">
    <source>
        <dbReference type="EMBL" id="GBP79485.1"/>
    </source>
</evidence>
<dbReference type="EMBL" id="BGZK01001415">
    <property type="protein sequence ID" value="GBP79485.1"/>
    <property type="molecule type" value="Genomic_DNA"/>
</dbReference>
<feature type="compositionally biased region" description="Low complexity" evidence="1">
    <location>
        <begin position="1"/>
        <end position="10"/>
    </location>
</feature>
<feature type="region of interest" description="Disordered" evidence="1">
    <location>
        <begin position="1"/>
        <end position="23"/>
    </location>
</feature>
<evidence type="ECO:0000313" key="3">
    <source>
        <dbReference type="Proteomes" id="UP000299102"/>
    </source>
</evidence>
<organism evidence="2 3">
    <name type="scientific">Eumeta variegata</name>
    <name type="common">Bagworm moth</name>
    <name type="synonym">Eumeta japonica</name>
    <dbReference type="NCBI Taxonomy" id="151549"/>
    <lineage>
        <taxon>Eukaryota</taxon>
        <taxon>Metazoa</taxon>
        <taxon>Ecdysozoa</taxon>
        <taxon>Arthropoda</taxon>
        <taxon>Hexapoda</taxon>
        <taxon>Insecta</taxon>
        <taxon>Pterygota</taxon>
        <taxon>Neoptera</taxon>
        <taxon>Endopterygota</taxon>
        <taxon>Lepidoptera</taxon>
        <taxon>Glossata</taxon>
        <taxon>Ditrysia</taxon>
        <taxon>Tineoidea</taxon>
        <taxon>Psychidae</taxon>
        <taxon>Oiketicinae</taxon>
        <taxon>Eumeta</taxon>
    </lineage>
</organism>
<accession>A0A4C1YYR7</accession>
<dbReference type="Proteomes" id="UP000299102">
    <property type="component" value="Unassembled WGS sequence"/>
</dbReference>
<proteinExistence type="predicted"/>
<dbReference type="AlphaFoldDB" id="A0A4C1YYR7"/>
<evidence type="ECO:0000256" key="1">
    <source>
        <dbReference type="SAM" id="MobiDB-lite"/>
    </source>
</evidence>
<sequence length="80" mass="9120">MLNVPTVTSRPPAPPPSAERRSKKPQACRCFAPRPFLLLCRVPILRHCDAFVTNFTAVEFRALFCNSDALDQVERLLRHE</sequence>